<dbReference type="Gene3D" id="2.60.120.290">
    <property type="entry name" value="Spermadhesin, CUB domain"/>
    <property type="match status" value="1"/>
</dbReference>
<dbReference type="HOGENOM" id="CLU_558074_0_0_1"/>
<dbReference type="SMART" id="SM00042">
    <property type="entry name" value="CUB"/>
    <property type="match status" value="1"/>
</dbReference>
<dbReference type="Gene3D" id="3.40.140.10">
    <property type="entry name" value="Cytidine Deaminase, domain 2"/>
    <property type="match status" value="1"/>
</dbReference>
<dbReference type="AlphaFoldDB" id="K1QPB4"/>
<keyword evidence="1" id="KW-1015">Disulfide bond</keyword>
<proteinExistence type="predicted"/>
<dbReference type="InterPro" id="IPR000859">
    <property type="entry name" value="CUB_dom"/>
</dbReference>
<gene>
    <name evidence="2" type="ORF">CGI_10020426</name>
</gene>
<dbReference type="SUPFAM" id="SSF102712">
    <property type="entry name" value="JAB1/MPN domain"/>
    <property type="match status" value="1"/>
</dbReference>
<dbReference type="Pfam" id="PF01398">
    <property type="entry name" value="JAB"/>
    <property type="match status" value="1"/>
</dbReference>
<evidence type="ECO:0000256" key="1">
    <source>
        <dbReference type="ARBA" id="ARBA00023157"/>
    </source>
</evidence>
<dbReference type="InterPro" id="IPR000555">
    <property type="entry name" value="JAMM/MPN+_dom"/>
</dbReference>
<evidence type="ECO:0000313" key="2">
    <source>
        <dbReference type="EMBL" id="EKC38752.1"/>
    </source>
</evidence>
<protein>
    <submittedName>
        <fullName evidence="2">Histone H2A deubiquitinase MYSM1</fullName>
    </submittedName>
</protein>
<dbReference type="Pfam" id="PF00431">
    <property type="entry name" value="CUB"/>
    <property type="match status" value="1"/>
</dbReference>
<reference evidence="2" key="1">
    <citation type="journal article" date="2012" name="Nature">
        <title>The oyster genome reveals stress adaptation and complexity of shell formation.</title>
        <authorList>
            <person name="Zhang G."/>
            <person name="Fang X."/>
            <person name="Guo X."/>
            <person name="Li L."/>
            <person name="Luo R."/>
            <person name="Xu F."/>
            <person name="Yang P."/>
            <person name="Zhang L."/>
            <person name="Wang X."/>
            <person name="Qi H."/>
            <person name="Xiong Z."/>
            <person name="Que H."/>
            <person name="Xie Y."/>
            <person name="Holland P.W."/>
            <person name="Paps J."/>
            <person name="Zhu Y."/>
            <person name="Wu F."/>
            <person name="Chen Y."/>
            <person name="Wang J."/>
            <person name="Peng C."/>
            <person name="Meng J."/>
            <person name="Yang L."/>
            <person name="Liu J."/>
            <person name="Wen B."/>
            <person name="Zhang N."/>
            <person name="Huang Z."/>
            <person name="Zhu Q."/>
            <person name="Feng Y."/>
            <person name="Mount A."/>
            <person name="Hedgecock D."/>
            <person name="Xu Z."/>
            <person name="Liu Y."/>
            <person name="Domazet-Loso T."/>
            <person name="Du Y."/>
            <person name="Sun X."/>
            <person name="Zhang S."/>
            <person name="Liu B."/>
            <person name="Cheng P."/>
            <person name="Jiang X."/>
            <person name="Li J."/>
            <person name="Fan D."/>
            <person name="Wang W."/>
            <person name="Fu W."/>
            <person name="Wang T."/>
            <person name="Wang B."/>
            <person name="Zhang J."/>
            <person name="Peng Z."/>
            <person name="Li Y."/>
            <person name="Li N."/>
            <person name="Wang J."/>
            <person name="Chen M."/>
            <person name="He Y."/>
            <person name="Tan F."/>
            <person name="Song X."/>
            <person name="Zheng Q."/>
            <person name="Huang R."/>
            <person name="Yang H."/>
            <person name="Du X."/>
            <person name="Chen L."/>
            <person name="Yang M."/>
            <person name="Gaffney P.M."/>
            <person name="Wang S."/>
            <person name="Luo L."/>
            <person name="She Z."/>
            <person name="Ming Y."/>
            <person name="Huang W."/>
            <person name="Zhang S."/>
            <person name="Huang B."/>
            <person name="Zhang Y."/>
            <person name="Qu T."/>
            <person name="Ni P."/>
            <person name="Miao G."/>
            <person name="Wang J."/>
            <person name="Wang Q."/>
            <person name="Steinberg C.E."/>
            <person name="Wang H."/>
            <person name="Li N."/>
            <person name="Qian L."/>
            <person name="Zhang G."/>
            <person name="Li Y."/>
            <person name="Yang H."/>
            <person name="Liu X."/>
            <person name="Wang J."/>
            <person name="Yin Y."/>
            <person name="Wang J."/>
        </authorList>
    </citation>
    <scope>NUCLEOTIDE SEQUENCE [LARGE SCALE GENOMIC DNA]</scope>
    <source>
        <strain evidence="2">05x7-T-G4-1.051#20</strain>
    </source>
</reference>
<dbReference type="InterPro" id="IPR050242">
    <property type="entry name" value="JAMM_MPN+_peptidase_M67A"/>
</dbReference>
<dbReference type="SUPFAM" id="SSF49854">
    <property type="entry name" value="Spermadhesin, CUB domain"/>
    <property type="match status" value="1"/>
</dbReference>
<dbReference type="PROSITE" id="PS50249">
    <property type="entry name" value="MPN"/>
    <property type="match status" value="1"/>
</dbReference>
<dbReference type="EMBL" id="JH817704">
    <property type="protein sequence ID" value="EKC38752.1"/>
    <property type="molecule type" value="Genomic_DNA"/>
</dbReference>
<dbReference type="InterPro" id="IPR037518">
    <property type="entry name" value="MPN"/>
</dbReference>
<dbReference type="InterPro" id="IPR035914">
    <property type="entry name" value="Sperma_CUB_dom_sf"/>
</dbReference>
<dbReference type="InParanoid" id="K1QPB4"/>
<dbReference type="GO" id="GO:0008237">
    <property type="term" value="F:metallopeptidase activity"/>
    <property type="evidence" value="ECO:0007669"/>
    <property type="project" value="InterPro"/>
</dbReference>
<organism evidence="2">
    <name type="scientific">Magallana gigas</name>
    <name type="common">Pacific oyster</name>
    <name type="synonym">Crassostrea gigas</name>
    <dbReference type="NCBI Taxonomy" id="29159"/>
    <lineage>
        <taxon>Eukaryota</taxon>
        <taxon>Metazoa</taxon>
        <taxon>Spiralia</taxon>
        <taxon>Lophotrochozoa</taxon>
        <taxon>Mollusca</taxon>
        <taxon>Bivalvia</taxon>
        <taxon>Autobranchia</taxon>
        <taxon>Pteriomorphia</taxon>
        <taxon>Ostreida</taxon>
        <taxon>Ostreoidea</taxon>
        <taxon>Ostreidae</taxon>
        <taxon>Magallana</taxon>
    </lineage>
</organism>
<dbReference type="MEROPS" id="M67.005"/>
<name>K1QPB4_MAGGI</name>
<accession>K1QPB4</accession>
<dbReference type="PANTHER" id="PTHR10410">
    <property type="entry name" value="EUKARYOTIC TRANSLATION INITIATION FACTOR 3 -RELATED"/>
    <property type="match status" value="1"/>
</dbReference>
<sequence length="489" mass="56055">MAVLPLLIRRRQRYERQRRRWWVKPWIERRMLFGQYHTLMTEIERECQGNFVNHVRMPPAMFYELLQRITPRIQKSEPGEFYDPYLKILDDCNERYIATTRNKENRYLPNSNEAWTVLVSETQCSSGLSIRINQLSIYTTNDSCTDYLKIEEIGSSRVLFHSCDGKQNYIETAGNGVRISFISDDVHEGSGFQLSHQEKAAIKENQAKVPKTPKVPFLDPFKLVPCHHFSQEKPAPFYVEIHNTALIIMDIHAHVSKTEVIGMLGGCFHGDDQHLEITMAIPCNSISTGLQCEMDPVSQTFACEEINNNRMNVVGWYHSHPTFNPNPSIRDIETQLKFQDYFAQGGFSFIGVIVSPYNRTSPGMCSEFQCLTISSEISPVDKCNMPYSFNYGMIMQPLQSELVMRSINMLAEKYSHDRNRVELLQPYLGDTSCLSKMLESLKDSLEPNSEESTQFLEIVSEIFIMAFGPGKVEARAVPDPELLVSPPDG</sequence>